<evidence type="ECO:0000313" key="3">
    <source>
        <dbReference type="Proteomes" id="UP001279734"/>
    </source>
</evidence>
<keyword evidence="3" id="KW-1185">Reference proteome</keyword>
<feature type="compositionally biased region" description="Basic and acidic residues" evidence="1">
    <location>
        <begin position="280"/>
        <end position="291"/>
    </location>
</feature>
<organism evidence="2 3">
    <name type="scientific">Nepenthes gracilis</name>
    <name type="common">Slender pitcher plant</name>
    <dbReference type="NCBI Taxonomy" id="150966"/>
    <lineage>
        <taxon>Eukaryota</taxon>
        <taxon>Viridiplantae</taxon>
        <taxon>Streptophyta</taxon>
        <taxon>Embryophyta</taxon>
        <taxon>Tracheophyta</taxon>
        <taxon>Spermatophyta</taxon>
        <taxon>Magnoliopsida</taxon>
        <taxon>eudicotyledons</taxon>
        <taxon>Gunneridae</taxon>
        <taxon>Pentapetalae</taxon>
        <taxon>Caryophyllales</taxon>
        <taxon>Nepenthaceae</taxon>
        <taxon>Nepenthes</taxon>
    </lineage>
</organism>
<protein>
    <submittedName>
        <fullName evidence="2">Uncharacterized protein</fullName>
    </submittedName>
</protein>
<feature type="region of interest" description="Disordered" evidence="1">
    <location>
        <begin position="231"/>
        <end position="308"/>
    </location>
</feature>
<name>A0AAD3XVT1_NEPGR</name>
<comment type="caution">
    <text evidence="2">The sequence shown here is derived from an EMBL/GenBank/DDBJ whole genome shotgun (WGS) entry which is preliminary data.</text>
</comment>
<dbReference type="Proteomes" id="UP001279734">
    <property type="component" value="Unassembled WGS sequence"/>
</dbReference>
<dbReference type="EMBL" id="BSYO01000020">
    <property type="protein sequence ID" value="GMH19213.1"/>
    <property type="molecule type" value="Genomic_DNA"/>
</dbReference>
<reference evidence="2" key="1">
    <citation type="submission" date="2023-05" db="EMBL/GenBank/DDBJ databases">
        <title>Nepenthes gracilis genome sequencing.</title>
        <authorList>
            <person name="Fukushima K."/>
        </authorList>
    </citation>
    <scope>NUCLEOTIDE SEQUENCE</scope>
    <source>
        <strain evidence="2">SING2019-196</strain>
    </source>
</reference>
<evidence type="ECO:0000313" key="2">
    <source>
        <dbReference type="EMBL" id="GMH19213.1"/>
    </source>
</evidence>
<evidence type="ECO:0000256" key="1">
    <source>
        <dbReference type="SAM" id="MobiDB-lite"/>
    </source>
</evidence>
<gene>
    <name evidence="2" type="ORF">Nepgr_021054</name>
</gene>
<sequence>MVALMPELAGCVVHFVVQLGFVKLIADKAAGKVNQLPVTATLVVELLGTMKRHAVKAALYLPSLICCCCCVEEVAAEWNAAVALLAEICCVFSYESVFCYVPMESMVLCSTVSCSSTLDKVVPHVRGASGRSRSYFEAFAICREQQRRNKCQHHAQANHCKSASPNNYQYSLPRHQHQHNTPSNHFRDAISSIHIPSAATDPVVQPHQQASCNSSTNLCTHTTHYNDKIRMIEQKSGRHPTRGIRQSSSWREDKSGARTCNPAPNPTRTEKLSHTNSFDHGQEAPRPHKTTESSATTSKEMPSHSISK</sequence>
<accession>A0AAD3XVT1</accession>
<proteinExistence type="predicted"/>
<dbReference type="AlphaFoldDB" id="A0AAD3XVT1"/>